<sequence length="85" mass="10134">MLGQLNQKDKTQILLQVIRVIRRWINYHGISDNERQVSSFINQSTLAIYNWFNRMGGKRKINLQRLTEIPKRDNFPKNGKIISMF</sequence>
<evidence type="ECO:0000313" key="2">
    <source>
        <dbReference type="Proteomes" id="UP000244943"/>
    </source>
</evidence>
<organism evidence="1 2">
    <name type="scientific">Orientia tsutsugamushi</name>
    <name type="common">Rickettsia tsutsugamushi</name>
    <dbReference type="NCBI Taxonomy" id="784"/>
    <lineage>
        <taxon>Bacteria</taxon>
        <taxon>Pseudomonadati</taxon>
        <taxon>Pseudomonadota</taxon>
        <taxon>Alphaproteobacteria</taxon>
        <taxon>Rickettsiales</taxon>
        <taxon>Rickettsiaceae</taxon>
        <taxon>Rickettsieae</taxon>
        <taxon>Orientia</taxon>
    </lineage>
</organism>
<evidence type="ECO:0000313" key="1">
    <source>
        <dbReference type="EMBL" id="SPR02689.1"/>
    </source>
</evidence>
<protein>
    <recommendedName>
        <fullName evidence="3">Group II intron maturase-specific domain-containing protein</fullName>
    </recommendedName>
</protein>
<dbReference type="EMBL" id="LS398552">
    <property type="protein sequence ID" value="SPR02689.1"/>
    <property type="molecule type" value="Genomic_DNA"/>
</dbReference>
<dbReference type="Proteomes" id="UP000244943">
    <property type="component" value="Chromosome I"/>
</dbReference>
<accession>A0A2U3QP25</accession>
<reference evidence="2" key="1">
    <citation type="submission" date="2018-03" db="EMBL/GenBank/DDBJ databases">
        <authorList>
            <person name="Batty M. E."/>
            <person name="Batty M E."/>
        </authorList>
    </citation>
    <scope>NUCLEOTIDE SEQUENCE [LARGE SCALE GENOMIC DNA]</scope>
</reference>
<gene>
    <name evidence="1" type="ORF">UT76HP_00081</name>
</gene>
<name>A0A2U3QP25_ORITS</name>
<evidence type="ECO:0008006" key="3">
    <source>
        <dbReference type="Google" id="ProtNLM"/>
    </source>
</evidence>
<dbReference type="AlphaFoldDB" id="A0A2U3QP25"/>
<proteinExistence type="predicted"/>